<reference evidence="1 2" key="1">
    <citation type="submission" date="2018-06" db="EMBL/GenBank/DDBJ databases">
        <authorList>
            <consortium name="Pathogen Informatics"/>
            <person name="Doyle S."/>
        </authorList>
    </citation>
    <scope>NUCLEOTIDE SEQUENCE [LARGE SCALE GENOMIC DNA]</scope>
    <source>
        <strain evidence="1 2">NCTC10794</strain>
    </source>
</reference>
<protein>
    <submittedName>
        <fullName evidence="1">Uncharacterized protein</fullName>
    </submittedName>
</protein>
<proteinExistence type="predicted"/>
<dbReference type="EMBL" id="UGHH01000002">
    <property type="protein sequence ID" value="STO63662.1"/>
    <property type="molecule type" value="Genomic_DNA"/>
</dbReference>
<name>A0A377HZN2_HAEPH</name>
<evidence type="ECO:0000313" key="2">
    <source>
        <dbReference type="Proteomes" id="UP000254867"/>
    </source>
</evidence>
<evidence type="ECO:0000313" key="1">
    <source>
        <dbReference type="EMBL" id="STO63662.1"/>
    </source>
</evidence>
<dbReference type="Proteomes" id="UP000254867">
    <property type="component" value="Unassembled WGS sequence"/>
</dbReference>
<organism evidence="1 2">
    <name type="scientific">Haemophilus parahaemolyticus</name>
    <dbReference type="NCBI Taxonomy" id="735"/>
    <lineage>
        <taxon>Bacteria</taxon>
        <taxon>Pseudomonadati</taxon>
        <taxon>Pseudomonadota</taxon>
        <taxon>Gammaproteobacteria</taxon>
        <taxon>Pasteurellales</taxon>
        <taxon>Pasteurellaceae</taxon>
        <taxon>Haemophilus</taxon>
    </lineage>
</organism>
<accession>A0A377HZN2</accession>
<dbReference type="AlphaFoldDB" id="A0A377HZN2"/>
<gene>
    <name evidence="1" type="ORF">NCTC10794_00700</name>
</gene>
<sequence length="31" mass="3525">MESKSATNFNRSAVEILGVNKNHHLGGFFRY</sequence>